<feature type="region of interest" description="Disordered" evidence="1">
    <location>
        <begin position="1"/>
        <end position="101"/>
    </location>
</feature>
<gene>
    <name evidence="3" type="ORF">LSCM4_02973</name>
</gene>
<evidence type="ECO:0000313" key="4">
    <source>
        <dbReference type="Proteomes" id="UP000674143"/>
    </source>
</evidence>
<dbReference type="KEGG" id="loi:92358926"/>
<feature type="region of interest" description="Disordered" evidence="1">
    <location>
        <begin position="239"/>
        <end position="286"/>
    </location>
</feature>
<dbReference type="GeneID" id="92358926"/>
<reference evidence="4" key="2">
    <citation type="journal article" date="2021" name="Sci. Data">
        <title>Chromosome-scale genome sequencing, assembly and annotation of six genomes from subfamily Leishmaniinae.</title>
        <authorList>
            <person name="Almutairi H."/>
            <person name="Urbaniak M.D."/>
            <person name="Bates M.D."/>
            <person name="Jariyapan N."/>
            <person name="Kwakye-Nuako G."/>
            <person name="Thomaz Soccol V."/>
            <person name="Al-Salem W.S."/>
            <person name="Dillon R.J."/>
            <person name="Bates P.A."/>
            <person name="Gatherer D."/>
        </authorList>
    </citation>
    <scope>NUCLEOTIDE SEQUENCE [LARGE SCALE GENOMIC DNA]</scope>
</reference>
<keyword evidence="4" id="KW-1185">Reference proteome</keyword>
<sequence length="772" mass="81306">MLSSSNHREDRSLIGHGTDSSNRVDPLATAPSPPTCLCASSFSDGGRVASRSCDRHSSSTTHPTSPWLDRRSASTTSLDADDEADERCRANPSESLPKPSYFPALTLDYAHPRQTPMNSWQDASLPAANGEGEGAASDPTMETNRALHEQKHFTKPADAATSGANGCAPPQTLVRLRSVKRGHSSGSARLEQRGTDTAPRSSQMEPFPEALPISEKACASSVQLASTATLKLPGEGAAAARAPATSTTSTDSVLPAQGHRSHDDSDYITNGSGSSSPPVFPPSLATTAAKSLGGSPVLNASGTPPSPLAPLLRLTPRAAAELQHFGCCVFFFPAPIVSWLFPLAGHVAISNAEGSRLYTFESSYYVREEKLVSVLDRVLREEVQELGASSLFREISRAESRAELSALSVTTPLRSPAFLHTLGASAMSDASASDTALTSPSDTSAGSMLKYSVTSPVFPSRSSARPVRRAGRTKSGTGAQASGHAHTQCVRIWDLKPLLMESRGRRTRRTPRGFTTQGGKQAASVLWERLQEFLQPAEASIALMQGAATASAAASAASSSTPPIPSVKRRYTSELQGDDADGARSAPGMSSSSGEEEGGEYQLLDAETARFYNRNLHATIRLFRGSADGSINSPDVVLQHHSSFSFVGFVLEACGVGSQGKSSSTVSAPKQPVKEAANGFSAAASAGPSGAANDSTTALASDDAVPGEAPNSEDEIHWGVVKLLFHVSVFGKWHRGERRLWRVVHGGSIASAAILWAAIIALVYHYFKVLLF</sequence>
<dbReference type="AlphaFoldDB" id="A0A836H5A1"/>
<organism evidence="3 4">
    <name type="scientific">Leishmania orientalis</name>
    <dbReference type="NCBI Taxonomy" id="2249476"/>
    <lineage>
        <taxon>Eukaryota</taxon>
        <taxon>Discoba</taxon>
        <taxon>Euglenozoa</taxon>
        <taxon>Kinetoplastea</taxon>
        <taxon>Metakinetoplastina</taxon>
        <taxon>Trypanosomatida</taxon>
        <taxon>Trypanosomatidae</taxon>
        <taxon>Leishmaniinae</taxon>
        <taxon>Leishmania</taxon>
    </lineage>
</organism>
<keyword evidence="2" id="KW-1133">Transmembrane helix</keyword>
<feature type="region of interest" description="Disordered" evidence="1">
    <location>
        <begin position="457"/>
        <end position="486"/>
    </location>
</feature>
<dbReference type="Proteomes" id="UP000674143">
    <property type="component" value="Unassembled WGS sequence"/>
</dbReference>
<dbReference type="Pfam" id="PF05608">
    <property type="entry name" value="RTE1"/>
    <property type="match status" value="1"/>
</dbReference>
<evidence type="ECO:0000256" key="2">
    <source>
        <dbReference type="SAM" id="Phobius"/>
    </source>
</evidence>
<accession>A0A836H5A1</accession>
<name>A0A836H5A1_9TRYP</name>
<dbReference type="PANTHER" id="PTHR20921:SF0">
    <property type="entry name" value="TRANSMEMBRANE PROTEIN 222"/>
    <property type="match status" value="1"/>
</dbReference>
<evidence type="ECO:0000256" key="1">
    <source>
        <dbReference type="SAM" id="MobiDB-lite"/>
    </source>
</evidence>
<feature type="region of interest" description="Disordered" evidence="1">
    <location>
        <begin position="180"/>
        <end position="205"/>
    </location>
</feature>
<feature type="region of interest" description="Disordered" evidence="1">
    <location>
        <begin position="114"/>
        <end position="143"/>
    </location>
</feature>
<feature type="region of interest" description="Disordered" evidence="1">
    <location>
        <begin position="575"/>
        <end position="600"/>
    </location>
</feature>
<feature type="transmembrane region" description="Helical" evidence="2">
    <location>
        <begin position="746"/>
        <end position="767"/>
    </location>
</feature>
<evidence type="ECO:0000313" key="3">
    <source>
        <dbReference type="EMBL" id="KAG5470278.1"/>
    </source>
</evidence>
<comment type="caution">
    <text evidence="3">The sequence shown here is derived from an EMBL/GenBank/DDBJ whole genome shotgun (WGS) entry which is preliminary data.</text>
</comment>
<keyword evidence="2" id="KW-0812">Transmembrane</keyword>
<proteinExistence type="predicted"/>
<dbReference type="EMBL" id="JAFHLR010000032">
    <property type="protein sequence ID" value="KAG5470278.1"/>
    <property type="molecule type" value="Genomic_DNA"/>
</dbReference>
<feature type="compositionally biased region" description="Basic and acidic residues" evidence="1">
    <location>
        <begin position="1"/>
        <end position="13"/>
    </location>
</feature>
<dbReference type="RefSeq" id="XP_067060544.1">
    <property type="nucleotide sequence ID" value="XM_067204992.1"/>
</dbReference>
<feature type="compositionally biased region" description="Low complexity" evidence="1">
    <location>
        <begin position="239"/>
        <end position="250"/>
    </location>
</feature>
<dbReference type="PANTHER" id="PTHR20921">
    <property type="entry name" value="TRANSMEMBRANE PROTEIN 222"/>
    <property type="match status" value="1"/>
</dbReference>
<feature type="region of interest" description="Disordered" evidence="1">
    <location>
        <begin position="685"/>
        <end position="711"/>
    </location>
</feature>
<dbReference type="InterPro" id="IPR008496">
    <property type="entry name" value="TMEM222/RTE1"/>
</dbReference>
<protein>
    <submittedName>
        <fullName evidence="3">Uncharacterized protein</fullName>
    </submittedName>
</protein>
<reference evidence="4" key="1">
    <citation type="journal article" date="2021" name="Microbiol. Resour. Announc.">
        <title>LGAAP: Leishmaniinae Genome Assembly and Annotation Pipeline.</title>
        <authorList>
            <person name="Almutairi H."/>
            <person name="Urbaniak M.D."/>
            <person name="Bates M.D."/>
            <person name="Jariyapan N."/>
            <person name="Kwakye-Nuako G."/>
            <person name="Thomaz-Soccol V."/>
            <person name="Al-Salem W.S."/>
            <person name="Dillon R.J."/>
            <person name="Bates P.A."/>
            <person name="Gatherer D."/>
        </authorList>
    </citation>
    <scope>NUCLEOTIDE SEQUENCE [LARGE SCALE GENOMIC DNA]</scope>
</reference>
<keyword evidence="2" id="KW-0472">Membrane</keyword>